<dbReference type="GO" id="GO:0005524">
    <property type="term" value="F:ATP binding"/>
    <property type="evidence" value="ECO:0007669"/>
    <property type="project" value="UniProtKB-KW"/>
</dbReference>
<keyword evidence="2" id="KW-0547">Nucleotide-binding</keyword>
<dbReference type="InterPro" id="IPR029047">
    <property type="entry name" value="HSP70_peptide-bd_sf"/>
</dbReference>
<evidence type="ECO:0000256" key="3">
    <source>
        <dbReference type="ARBA" id="ARBA00022840"/>
    </source>
</evidence>
<reference evidence="5" key="1">
    <citation type="submission" date="2019-08" db="EMBL/GenBank/DDBJ databases">
        <title>The improved chromosome-level genome for the pearl oyster Pinctada fucata martensii using PacBio sequencing and Hi-C.</title>
        <authorList>
            <person name="Zheng Z."/>
        </authorList>
    </citation>
    <scope>NUCLEOTIDE SEQUENCE</scope>
    <source>
        <strain evidence="5">ZZ-2019</strain>
        <tissue evidence="5">Adductor muscle</tissue>
    </source>
</reference>
<dbReference type="Gene3D" id="3.90.640.10">
    <property type="entry name" value="Actin, Chain A, domain 4"/>
    <property type="match status" value="1"/>
</dbReference>
<comment type="caution">
    <text evidence="5">The sequence shown here is derived from an EMBL/GenBank/DDBJ whole genome shotgun (WGS) entry which is preliminary data.</text>
</comment>
<dbReference type="InterPro" id="IPR010734">
    <property type="entry name" value="Copine_C"/>
</dbReference>
<dbReference type="CDD" id="cd04048">
    <property type="entry name" value="C2A_Copine"/>
    <property type="match status" value="1"/>
</dbReference>
<dbReference type="PANTHER" id="PTHR14187:SF5">
    <property type="entry name" value="HEAT SHOCK 70 KDA PROTEIN 12A"/>
    <property type="match status" value="1"/>
</dbReference>
<keyword evidence="3" id="KW-0067">ATP-binding</keyword>
<dbReference type="FunFam" id="2.60.40.150:FF:000099">
    <property type="entry name" value="Copine 3"/>
    <property type="match status" value="1"/>
</dbReference>
<dbReference type="SUPFAM" id="SSF49562">
    <property type="entry name" value="C2 domain (Calcium/lipid-binding domain, CaLB)"/>
    <property type="match status" value="2"/>
</dbReference>
<comment type="similarity">
    <text evidence="1">Belongs to the heat shock protein 70 family.</text>
</comment>
<dbReference type="EMBL" id="VSWD01000007">
    <property type="protein sequence ID" value="KAK3098838.1"/>
    <property type="molecule type" value="Genomic_DNA"/>
</dbReference>
<dbReference type="Pfam" id="PF00168">
    <property type="entry name" value="C2"/>
    <property type="match status" value="2"/>
</dbReference>
<dbReference type="AlphaFoldDB" id="A0AA88YGH5"/>
<proteinExistence type="inferred from homology"/>
<evidence type="ECO:0000256" key="2">
    <source>
        <dbReference type="ARBA" id="ARBA00022741"/>
    </source>
</evidence>
<dbReference type="CDD" id="cd04047">
    <property type="entry name" value="C2B_Copine"/>
    <property type="match status" value="1"/>
</dbReference>
<evidence type="ECO:0000256" key="1">
    <source>
        <dbReference type="ARBA" id="ARBA00007381"/>
    </source>
</evidence>
<dbReference type="SMART" id="SM00239">
    <property type="entry name" value="C2"/>
    <property type="match status" value="2"/>
</dbReference>
<protein>
    <recommendedName>
        <fullName evidence="4">C2 domain-containing protein</fullName>
    </recommendedName>
</protein>
<dbReference type="PROSITE" id="PS50004">
    <property type="entry name" value="C2"/>
    <property type="match status" value="1"/>
</dbReference>
<dbReference type="PANTHER" id="PTHR14187">
    <property type="entry name" value="ALPHA KINASE/ELONGATION FACTOR 2 KINASE"/>
    <property type="match status" value="1"/>
</dbReference>
<dbReference type="Gene3D" id="3.30.420.40">
    <property type="match status" value="2"/>
</dbReference>
<evidence type="ECO:0000313" key="5">
    <source>
        <dbReference type="EMBL" id="KAK3098838.1"/>
    </source>
</evidence>
<dbReference type="InterPro" id="IPR043129">
    <property type="entry name" value="ATPase_NBD"/>
</dbReference>
<evidence type="ECO:0000259" key="4">
    <source>
        <dbReference type="PROSITE" id="PS50004"/>
    </source>
</evidence>
<name>A0AA88YGH5_PINIB</name>
<dbReference type="SUPFAM" id="SSF53067">
    <property type="entry name" value="Actin-like ATPase domain"/>
    <property type="match status" value="2"/>
</dbReference>
<dbReference type="Pfam" id="PF07002">
    <property type="entry name" value="Copine"/>
    <property type="match status" value="1"/>
</dbReference>
<feature type="domain" description="C2" evidence="4">
    <location>
        <begin position="1"/>
        <end position="123"/>
    </location>
</feature>
<organism evidence="5 6">
    <name type="scientific">Pinctada imbricata</name>
    <name type="common">Atlantic pearl-oyster</name>
    <name type="synonym">Pinctada martensii</name>
    <dbReference type="NCBI Taxonomy" id="66713"/>
    <lineage>
        <taxon>Eukaryota</taxon>
        <taxon>Metazoa</taxon>
        <taxon>Spiralia</taxon>
        <taxon>Lophotrochozoa</taxon>
        <taxon>Mollusca</taxon>
        <taxon>Bivalvia</taxon>
        <taxon>Autobranchia</taxon>
        <taxon>Pteriomorphia</taxon>
        <taxon>Pterioida</taxon>
        <taxon>Pterioidea</taxon>
        <taxon>Pteriidae</taxon>
        <taxon>Pinctada</taxon>
    </lineage>
</organism>
<dbReference type="Proteomes" id="UP001186944">
    <property type="component" value="Unassembled WGS sequence"/>
</dbReference>
<accession>A0AA88YGH5</accession>
<sequence>MTTALNPSLVSLAGSKVEVLVSCTDLADLDEFTKTDPMCVLFIKQFGQWKEYGRTEAIQNSLNPKFVSSFIIEFEPSVTQQLMFSVYDIDSRSQDLKHHDFVGSSEDTLLNLVDETKMIKTTTKNLRVPSVSKPRGLINITTEIIKDSRNKVRVHAGSNKLDKKGIFSLNKPDTYLEIGRSIENVTYHPVYRTETVMKSTSPRWRPFEISVQRLCNTDWDRNIQFSVYHFSGSNYHLIGRKVTTLREMHNTPIVDIQYSMLDFVRGGMQLNQIVAIDFTISNGHIDDELSLHNVTDARDNQYLDAIETLGSMISQYSIDPNIAAFGFGANWKDKEKVSHCFPLTRDKNNIYLKGIKSLQDCYESVLPQLKFSGPTKVSHVIEKAAAIAERENTSQQKQSYTVLLVITVNLVLCYNYNVLETPLKHEKTGKVADRSNTCFVAFRRETAATGGNLAHNLNIKSVIKDISGKPMLALEVFKAVIVYLMDHFFVHHFDHVDMVPEENIHWLISVPSIWEDAARQFMRLAAEKAGIPGRQLHLACEAESASLYCHRQINSGIEVTSVGTTYMIINCGGGILDISVHKVGNGGKLTEVHPSTGGAWGSTSVVADFFSFLSEIFGTDLYQTLSPSEILKLEVEFEDVMKQLSHGSPALSSSGFCFDIPESLLKPLGLVHKNGYSISLHGRQLFIGIQTMLEIFKPTLDSIIRCVRSVLNDRRSQSIRYVIMVGGFSKCAILQSSLKQVFSLVKFIVPDDVMTPTVKGAVLFGNNPNIVNLRIAPRSYGIRKQCRFVHGKHDARRLEIIDGVEKCTDIFDVYIQKDETLLKEHVTEYKTYCPVRHDQTVMRLRVYSADKRSPHYTTDPGCRKIGHIVVQLPDTSKGKSRQVRVKMIVGGTELKVSAVDDDTGKKFSAKFDFLHNI</sequence>
<dbReference type="InterPro" id="IPR037768">
    <property type="entry name" value="C2B_Copine"/>
</dbReference>
<dbReference type="Gene3D" id="2.60.40.150">
    <property type="entry name" value="C2 domain"/>
    <property type="match status" value="2"/>
</dbReference>
<dbReference type="Pfam" id="PF00012">
    <property type="entry name" value="HSP70"/>
    <property type="match status" value="1"/>
</dbReference>
<dbReference type="InterPro" id="IPR035892">
    <property type="entry name" value="C2_domain_sf"/>
</dbReference>
<dbReference type="InterPro" id="IPR000008">
    <property type="entry name" value="C2_dom"/>
</dbReference>
<dbReference type="Gene3D" id="2.60.34.10">
    <property type="entry name" value="Substrate Binding Domain Of DNAk, Chain A, domain 1"/>
    <property type="match status" value="1"/>
</dbReference>
<gene>
    <name evidence="5" type="ORF">FSP39_023537</name>
</gene>
<dbReference type="InterPro" id="IPR013126">
    <property type="entry name" value="Hsp_70_fam"/>
</dbReference>
<evidence type="ECO:0000313" key="6">
    <source>
        <dbReference type="Proteomes" id="UP001186944"/>
    </source>
</evidence>
<keyword evidence="6" id="KW-1185">Reference proteome</keyword>
<dbReference type="GO" id="GO:0140662">
    <property type="term" value="F:ATP-dependent protein folding chaperone"/>
    <property type="evidence" value="ECO:0007669"/>
    <property type="project" value="InterPro"/>
</dbReference>